<evidence type="ECO:0000313" key="2">
    <source>
        <dbReference type="EMBL" id="QQD23859.1"/>
    </source>
</evidence>
<name>A0A9E8FL21_9GAMM</name>
<accession>A0A9E8FL21</accession>
<dbReference type="EMBL" id="CP046056">
    <property type="protein sequence ID" value="QQD23859.1"/>
    <property type="molecule type" value="Genomic_DNA"/>
</dbReference>
<dbReference type="GO" id="GO:0035438">
    <property type="term" value="F:cyclic-di-GMP binding"/>
    <property type="evidence" value="ECO:0007669"/>
    <property type="project" value="InterPro"/>
</dbReference>
<dbReference type="InterPro" id="IPR009875">
    <property type="entry name" value="PilZ_domain"/>
</dbReference>
<evidence type="ECO:0000313" key="3">
    <source>
        <dbReference type="Proteomes" id="UP000596074"/>
    </source>
</evidence>
<keyword evidence="3" id="KW-1185">Reference proteome</keyword>
<feature type="domain" description="PilZ" evidence="1">
    <location>
        <begin position="34"/>
        <end position="99"/>
    </location>
</feature>
<protein>
    <recommendedName>
        <fullName evidence="1">PilZ domain-containing protein</fullName>
    </recommendedName>
</protein>
<reference evidence="2 3" key="1">
    <citation type="submission" date="2019-11" db="EMBL/GenBank/DDBJ databases">
        <title>Venatorbacter sp. nov. a predator of Campylobacter and other Gram-negative bacteria.</title>
        <authorList>
            <person name="Saeedi A."/>
            <person name="Cummings N.J."/>
            <person name="Connerton I.F."/>
            <person name="Connerton P.L."/>
        </authorList>
    </citation>
    <scope>NUCLEOTIDE SEQUENCE [LARGE SCALE GENOMIC DNA]</scope>
    <source>
        <strain evidence="2">XL5</strain>
    </source>
</reference>
<evidence type="ECO:0000259" key="1">
    <source>
        <dbReference type="Pfam" id="PF07238"/>
    </source>
</evidence>
<sequence>MQPAERRFRQRQPAGRLKLEFCLFNWFGRPKKPQPATVSDFAISGLTMLSDLRLKPGQRLLLNLASHDHRLQAVPARIIRGDEHTGHYRYAVQFTLGDMPAGASRAAYSVLHQLEQGLKRPQAA</sequence>
<dbReference type="AlphaFoldDB" id="A0A9E8FL21"/>
<dbReference type="KEGG" id="vcw:GJQ55_04905"/>
<gene>
    <name evidence="2" type="ORF">GJQ55_04905</name>
</gene>
<organism evidence="2 3">
    <name type="scientific">Venatoribacter cucullus</name>
    <dbReference type="NCBI Taxonomy" id="2661630"/>
    <lineage>
        <taxon>Bacteria</taxon>
        <taxon>Pseudomonadati</taxon>
        <taxon>Pseudomonadota</taxon>
        <taxon>Gammaproteobacteria</taxon>
        <taxon>Oceanospirillales</taxon>
        <taxon>Oceanospirillaceae</taxon>
        <taxon>Venatoribacter</taxon>
    </lineage>
</organism>
<proteinExistence type="predicted"/>
<dbReference type="RefSeq" id="WP_228346401.1">
    <property type="nucleotide sequence ID" value="NZ_CP045550.1"/>
</dbReference>
<dbReference type="Pfam" id="PF07238">
    <property type="entry name" value="PilZ"/>
    <property type="match status" value="1"/>
</dbReference>
<dbReference type="Proteomes" id="UP000596074">
    <property type="component" value="Chromosome"/>
</dbReference>